<dbReference type="RefSeq" id="WP_143005864.1">
    <property type="nucleotide sequence ID" value="NZ_FNBU01000005.1"/>
</dbReference>
<dbReference type="STRING" id="1123285.SAMN05660235_00983"/>
<dbReference type="Proteomes" id="UP000243333">
    <property type="component" value="Unassembled WGS sequence"/>
</dbReference>
<keyword evidence="2" id="KW-1185">Reference proteome</keyword>
<name>A0A1G7JLH3_9FIRM</name>
<gene>
    <name evidence="1" type="ORF">SAMN05660235_00983</name>
</gene>
<dbReference type="EMBL" id="FNBU01000005">
    <property type="protein sequence ID" value="SDF25798.1"/>
    <property type="molecule type" value="Genomic_DNA"/>
</dbReference>
<accession>A0A1G7JLH3</accession>
<evidence type="ECO:0000313" key="1">
    <source>
        <dbReference type="EMBL" id="SDF25798.1"/>
    </source>
</evidence>
<sequence>MRNNGQRLWRWESHLVRLAVGCLFLLILSQALMLKEGPRLLLSRVDRYEGETISGQIPLYAAGPLTVAEKTVATNRIRSLRESKVLVIRMLKPVKGDGAFVIVNGERVGDFRRGDVKVTVYEGDYVEIDVSEVNEQARFVVNVPSSDLVSPIDGIVLEGARTYLPVGKVKFKP</sequence>
<reference evidence="2" key="1">
    <citation type="submission" date="2016-10" db="EMBL/GenBank/DDBJ databases">
        <authorList>
            <person name="Varghese N."/>
            <person name="Submissions S."/>
        </authorList>
    </citation>
    <scope>NUCLEOTIDE SEQUENCE [LARGE SCALE GENOMIC DNA]</scope>
    <source>
        <strain evidence="2">DSM 23256</strain>
    </source>
</reference>
<proteinExistence type="predicted"/>
<evidence type="ECO:0000313" key="2">
    <source>
        <dbReference type="Proteomes" id="UP000243333"/>
    </source>
</evidence>
<protein>
    <submittedName>
        <fullName evidence="1">Uncharacterized protein</fullName>
    </submittedName>
</protein>
<dbReference type="AlphaFoldDB" id="A0A1G7JLH3"/>
<dbReference type="OrthoDB" id="1684397at2"/>
<organism evidence="1 2">
    <name type="scientific">Sporolituus thermophilus DSM 23256</name>
    <dbReference type="NCBI Taxonomy" id="1123285"/>
    <lineage>
        <taxon>Bacteria</taxon>
        <taxon>Bacillati</taxon>
        <taxon>Bacillota</taxon>
        <taxon>Negativicutes</taxon>
        <taxon>Selenomonadales</taxon>
        <taxon>Sporomusaceae</taxon>
        <taxon>Sporolituus</taxon>
    </lineage>
</organism>